<reference evidence="2" key="2">
    <citation type="submission" date="2015-06" db="UniProtKB">
        <authorList>
            <consortium name="EnsemblPlants"/>
        </authorList>
    </citation>
    <scope>IDENTIFICATION</scope>
</reference>
<organism evidence="2 3">
    <name type="scientific">Oryza rufipogon</name>
    <name type="common">Brownbeard rice</name>
    <name type="synonym">Asian wild rice</name>
    <dbReference type="NCBI Taxonomy" id="4529"/>
    <lineage>
        <taxon>Eukaryota</taxon>
        <taxon>Viridiplantae</taxon>
        <taxon>Streptophyta</taxon>
        <taxon>Embryophyta</taxon>
        <taxon>Tracheophyta</taxon>
        <taxon>Spermatophyta</taxon>
        <taxon>Magnoliopsida</taxon>
        <taxon>Liliopsida</taxon>
        <taxon>Poales</taxon>
        <taxon>Poaceae</taxon>
        <taxon>BOP clade</taxon>
        <taxon>Oryzoideae</taxon>
        <taxon>Oryzeae</taxon>
        <taxon>Oryzinae</taxon>
        <taxon>Oryza</taxon>
    </lineage>
</organism>
<feature type="region of interest" description="Disordered" evidence="1">
    <location>
        <begin position="1"/>
        <end position="80"/>
    </location>
</feature>
<dbReference type="Proteomes" id="UP000008022">
    <property type="component" value="Unassembled WGS sequence"/>
</dbReference>
<dbReference type="EnsemblPlants" id="ORUFI01G16930.2">
    <property type="protein sequence ID" value="ORUFI01G16930.2"/>
    <property type="gene ID" value="ORUFI01G16930"/>
</dbReference>
<evidence type="ECO:0000256" key="1">
    <source>
        <dbReference type="SAM" id="MobiDB-lite"/>
    </source>
</evidence>
<accession>A0A0E0MW75</accession>
<dbReference type="Gramene" id="ORUFI01G16930.2">
    <property type="protein sequence ID" value="ORUFI01G16930.2"/>
    <property type="gene ID" value="ORUFI01G16930"/>
</dbReference>
<dbReference type="AlphaFoldDB" id="A0A0E0MW75"/>
<reference evidence="3" key="1">
    <citation type="submission" date="2013-06" db="EMBL/GenBank/DDBJ databases">
        <authorList>
            <person name="Zhao Q."/>
        </authorList>
    </citation>
    <scope>NUCLEOTIDE SEQUENCE</scope>
    <source>
        <strain evidence="3">cv. W1943</strain>
    </source>
</reference>
<keyword evidence="3" id="KW-1185">Reference proteome</keyword>
<evidence type="ECO:0000313" key="3">
    <source>
        <dbReference type="Proteomes" id="UP000008022"/>
    </source>
</evidence>
<name>A0A0E0MW75_ORYRU</name>
<evidence type="ECO:0000313" key="2">
    <source>
        <dbReference type="EnsemblPlants" id="ORUFI01G16930.2"/>
    </source>
</evidence>
<protein>
    <submittedName>
        <fullName evidence="2">Uncharacterized protein</fullName>
    </submittedName>
</protein>
<sequence length="189" mass="20088">MTMTSGGRRLAIERRAGGAGRGGTRHGARVQGSRPAARRDLECDYRNEGLGTARSGGAGEHRRVEPQPGHATASHHPQPFLAPQMWPLPWVAILGGGNGIERPHFKLGTLTGSRQVEPRGKSMGTAIDGEPTAIDLFNELHCSKTKGFSEPVKKAIEDMHAREALTSSSGPPSTNDGIWTGNEVAELGI</sequence>
<feature type="compositionally biased region" description="Basic and acidic residues" evidence="1">
    <location>
        <begin position="37"/>
        <end position="47"/>
    </location>
</feature>
<proteinExistence type="predicted"/>